<name>A0A6M3JBF5_9ZZZZ</name>
<protein>
    <submittedName>
        <fullName evidence="2">Uncharacterized protein</fullName>
    </submittedName>
</protein>
<dbReference type="EMBL" id="MT141553">
    <property type="protein sequence ID" value="QJA66341.1"/>
    <property type="molecule type" value="Genomic_DNA"/>
</dbReference>
<feature type="compositionally biased region" description="Basic and acidic residues" evidence="1">
    <location>
        <begin position="30"/>
        <end position="41"/>
    </location>
</feature>
<accession>A0A6M3JBF5</accession>
<feature type="region of interest" description="Disordered" evidence="1">
    <location>
        <begin position="1"/>
        <end position="129"/>
    </location>
</feature>
<feature type="compositionally biased region" description="Low complexity" evidence="1">
    <location>
        <begin position="46"/>
        <end position="56"/>
    </location>
</feature>
<evidence type="ECO:0000256" key="1">
    <source>
        <dbReference type="SAM" id="MobiDB-lite"/>
    </source>
</evidence>
<gene>
    <name evidence="2" type="ORF">MM415B00355_0041</name>
</gene>
<sequence>MAGCVWPPRLRSPPPGDDPDPVLRPVPVRRGPEDRPDRGDAPRAPPAGGARGPEVPLAVPVRVGDGAQGPPGPGRREGDESGGLARRPDGEDPGVHVPDGPPPPDGRGLVGGPPPPQAEQGVWGGPGQV</sequence>
<evidence type="ECO:0000313" key="2">
    <source>
        <dbReference type="EMBL" id="QJA66341.1"/>
    </source>
</evidence>
<dbReference type="AlphaFoldDB" id="A0A6M3JBF5"/>
<reference evidence="2" key="1">
    <citation type="submission" date="2020-03" db="EMBL/GenBank/DDBJ databases">
        <title>The deep terrestrial virosphere.</title>
        <authorList>
            <person name="Holmfeldt K."/>
            <person name="Nilsson E."/>
            <person name="Simone D."/>
            <person name="Lopez-Fernandez M."/>
            <person name="Wu X."/>
            <person name="de Brujin I."/>
            <person name="Lundin D."/>
            <person name="Andersson A."/>
            <person name="Bertilsson S."/>
            <person name="Dopson M."/>
        </authorList>
    </citation>
    <scope>NUCLEOTIDE SEQUENCE</scope>
    <source>
        <strain evidence="2">MM415B00355</strain>
    </source>
</reference>
<proteinExistence type="predicted"/>
<organism evidence="2">
    <name type="scientific">viral metagenome</name>
    <dbReference type="NCBI Taxonomy" id="1070528"/>
    <lineage>
        <taxon>unclassified sequences</taxon>
        <taxon>metagenomes</taxon>
        <taxon>organismal metagenomes</taxon>
    </lineage>
</organism>